<dbReference type="RefSeq" id="WP_172247088.1">
    <property type="nucleotide sequence ID" value="NZ_BMDD01000001.1"/>
</dbReference>
<evidence type="ECO:0000256" key="4">
    <source>
        <dbReference type="SAM" id="MobiDB-lite"/>
    </source>
</evidence>
<name>A0ABQ1ZS04_9BACL</name>
<dbReference type="PANTHER" id="PTHR30061:SF50">
    <property type="entry name" value="MALTOSE_MALTODEXTRIN-BINDING PERIPLASMIC PROTEIN"/>
    <property type="match status" value="1"/>
</dbReference>
<evidence type="ECO:0000256" key="2">
    <source>
        <dbReference type="ARBA" id="ARBA00022448"/>
    </source>
</evidence>
<evidence type="ECO:0000256" key="1">
    <source>
        <dbReference type="ARBA" id="ARBA00008520"/>
    </source>
</evidence>
<proteinExistence type="inferred from homology"/>
<comment type="caution">
    <text evidence="6">The sequence shown here is derived from an EMBL/GenBank/DDBJ whole genome shotgun (WGS) entry which is preliminary data.</text>
</comment>
<keyword evidence="2" id="KW-0813">Transport</keyword>
<evidence type="ECO:0000256" key="3">
    <source>
        <dbReference type="ARBA" id="ARBA00022729"/>
    </source>
</evidence>
<evidence type="ECO:0000313" key="7">
    <source>
        <dbReference type="Proteomes" id="UP000605427"/>
    </source>
</evidence>
<dbReference type="Gene3D" id="3.40.190.10">
    <property type="entry name" value="Periplasmic binding protein-like II"/>
    <property type="match status" value="1"/>
</dbReference>
<sequence>MKRKNHFVLFGILLLALINLSPSLPETSQTGPRQEPDEGSAALRGGESRQPLREIEVYTMMGTSEFNVLKALNEEYQQRSGAVVTLVNIAPEQAYKTYREAYAAGREPDVLMLDGAWVADFASSGRLLPADLYEGGAGAASDSLPISAASVEWNGYRWGVPLDFDPYGVIWNPEQFTTTAGELPRNLEEWRSWEESLLSTSEKAQNATKPVVGFSNGDVRAFAALIALWKGTEQEESEQSLDEALALADHLRDRTYLHGVSVQSGQMLSDFRTLVESDELPLAVDRLSRLGTQDTPISRLAPIASSFKTAALRGLGIAANTDRVRESSLWIAYITGHENQSSWYESTGHLPMLRAIYDEPAYLSLQRWIPDAQVGRSAADSKKTAAREGSWSRSLDRFYEGTLGIDGLAEFFQP</sequence>
<evidence type="ECO:0000256" key="5">
    <source>
        <dbReference type="SAM" id="SignalP"/>
    </source>
</evidence>
<evidence type="ECO:0008006" key="8">
    <source>
        <dbReference type="Google" id="ProtNLM"/>
    </source>
</evidence>
<dbReference type="Pfam" id="PF13416">
    <property type="entry name" value="SBP_bac_8"/>
    <property type="match status" value="1"/>
</dbReference>
<feature type="signal peptide" evidence="5">
    <location>
        <begin position="1"/>
        <end position="23"/>
    </location>
</feature>
<evidence type="ECO:0000313" key="6">
    <source>
        <dbReference type="EMBL" id="GGH74128.1"/>
    </source>
</evidence>
<dbReference type="EMBL" id="BMDD01000001">
    <property type="protein sequence ID" value="GGH74128.1"/>
    <property type="molecule type" value="Genomic_DNA"/>
</dbReference>
<reference evidence="7" key="1">
    <citation type="journal article" date="2019" name="Int. J. Syst. Evol. Microbiol.">
        <title>The Global Catalogue of Microorganisms (GCM) 10K type strain sequencing project: providing services to taxonomists for standard genome sequencing and annotation.</title>
        <authorList>
            <consortium name="The Broad Institute Genomics Platform"/>
            <consortium name="The Broad Institute Genome Sequencing Center for Infectious Disease"/>
            <person name="Wu L."/>
            <person name="Ma J."/>
        </authorList>
    </citation>
    <scope>NUCLEOTIDE SEQUENCE [LARGE SCALE GENOMIC DNA]</scope>
    <source>
        <strain evidence="7">CCM 8702</strain>
    </source>
</reference>
<dbReference type="SUPFAM" id="SSF53850">
    <property type="entry name" value="Periplasmic binding protein-like II"/>
    <property type="match status" value="1"/>
</dbReference>
<dbReference type="InterPro" id="IPR006059">
    <property type="entry name" value="SBP"/>
</dbReference>
<feature type="region of interest" description="Disordered" evidence="4">
    <location>
        <begin position="25"/>
        <end position="46"/>
    </location>
</feature>
<protein>
    <recommendedName>
        <fullName evidence="8">Extracellular solute-binding protein</fullName>
    </recommendedName>
</protein>
<accession>A0ABQ1ZS04</accession>
<comment type="similarity">
    <text evidence="1">Belongs to the bacterial solute-binding protein 1 family.</text>
</comment>
<organism evidence="6 7">
    <name type="scientific">Saccharibacillus endophyticus</name>
    <dbReference type="NCBI Taxonomy" id="2060666"/>
    <lineage>
        <taxon>Bacteria</taxon>
        <taxon>Bacillati</taxon>
        <taxon>Bacillota</taxon>
        <taxon>Bacilli</taxon>
        <taxon>Bacillales</taxon>
        <taxon>Paenibacillaceae</taxon>
        <taxon>Saccharibacillus</taxon>
    </lineage>
</organism>
<gene>
    <name evidence="6" type="ORF">GCM10007362_13920</name>
</gene>
<keyword evidence="3 5" id="KW-0732">Signal</keyword>
<dbReference type="Proteomes" id="UP000605427">
    <property type="component" value="Unassembled WGS sequence"/>
</dbReference>
<feature type="chain" id="PRO_5047517827" description="Extracellular solute-binding protein" evidence="5">
    <location>
        <begin position="24"/>
        <end position="414"/>
    </location>
</feature>
<dbReference type="PANTHER" id="PTHR30061">
    <property type="entry name" value="MALTOSE-BINDING PERIPLASMIC PROTEIN"/>
    <property type="match status" value="1"/>
</dbReference>
<keyword evidence="7" id="KW-1185">Reference proteome</keyword>